<dbReference type="Pfam" id="PF00067">
    <property type="entry name" value="p450"/>
    <property type="match status" value="1"/>
</dbReference>
<comment type="caution">
    <text evidence="8">The sequence shown here is derived from an EMBL/GenBank/DDBJ whole genome shotgun (WGS) entry which is preliminary data.</text>
</comment>
<dbReference type="PROSITE" id="PS00086">
    <property type="entry name" value="CYTOCHROME_P450"/>
    <property type="match status" value="1"/>
</dbReference>
<dbReference type="RefSeq" id="WP_218393691.1">
    <property type="nucleotide sequence ID" value="NZ_JAHUZE010000004.1"/>
</dbReference>
<name>A0ABS6T5I3_9RHOB</name>
<evidence type="ECO:0000256" key="4">
    <source>
        <dbReference type="ARBA" id="ARBA00023002"/>
    </source>
</evidence>
<sequence length="465" mass="51103">MLTRNQLPVAVPISSRPRGFLAGVRAMQRNALALLPKIAFTQPIVSGHVVRRFHMVMDPPSLRRILKDAAEDYPKSEEAQAMLRPALGNGIFLAEGAHWRWQRRAAMPVFAPRNLTALTPVMTQAAEEACVRVAKANGPLDMHAEMLQTAFEVIAAVSMSEDTAIPREVAHRAIDRYLETAGRASFLDILQVPAVVPRPGRTVARFLIAELRNAADAAVRARMGREAADPPPLLDLLIGASDPETGRTMSAEELRDNLLTFLVAGHETTALALSWSLYLVGFDQEVQKKASAEARKVLNGRAATAEDVPHLGYIRQIVQEAMRLYPPVAMLSRTATAHDKLRDREVRPGDVMLLPFYALHRNEGVWDRPDAFDPDRFADPKAIDRFAYLPFGAGPRVCLGMDFGLQEAVIVLATLLSRFRFNPVEGREPEPVMILSLRPGGGVWLQAEPLEPAAHDPSIVGAETA</sequence>
<organism evidence="8 9">
    <name type="scientific">Maritimibacter dapengensis</name>
    <dbReference type="NCBI Taxonomy" id="2836868"/>
    <lineage>
        <taxon>Bacteria</taxon>
        <taxon>Pseudomonadati</taxon>
        <taxon>Pseudomonadota</taxon>
        <taxon>Alphaproteobacteria</taxon>
        <taxon>Rhodobacterales</taxon>
        <taxon>Roseobacteraceae</taxon>
        <taxon>Maritimibacter</taxon>
    </lineage>
</organism>
<evidence type="ECO:0000256" key="6">
    <source>
        <dbReference type="ARBA" id="ARBA00023033"/>
    </source>
</evidence>
<protein>
    <submittedName>
        <fullName evidence="8">Cytochrome P450</fullName>
    </submittedName>
</protein>
<evidence type="ECO:0000256" key="5">
    <source>
        <dbReference type="ARBA" id="ARBA00023004"/>
    </source>
</evidence>
<keyword evidence="6 7" id="KW-0503">Monooxygenase</keyword>
<keyword evidence="2 7" id="KW-0349">Heme</keyword>
<reference evidence="8 9" key="1">
    <citation type="submission" date="2021-05" db="EMBL/GenBank/DDBJ databases">
        <title>Culturable bacteria isolated from Daya Bay.</title>
        <authorList>
            <person name="Zheng W."/>
            <person name="Yu S."/>
            <person name="Huang Y."/>
        </authorList>
    </citation>
    <scope>NUCLEOTIDE SEQUENCE [LARGE SCALE GENOMIC DNA]</scope>
    <source>
        <strain evidence="8 9">DP4N28-5</strain>
    </source>
</reference>
<dbReference type="Proteomes" id="UP000756530">
    <property type="component" value="Unassembled WGS sequence"/>
</dbReference>
<evidence type="ECO:0000256" key="1">
    <source>
        <dbReference type="ARBA" id="ARBA00010617"/>
    </source>
</evidence>
<dbReference type="EMBL" id="JAHUZE010000004">
    <property type="protein sequence ID" value="MBV7380485.1"/>
    <property type="molecule type" value="Genomic_DNA"/>
</dbReference>
<evidence type="ECO:0000256" key="2">
    <source>
        <dbReference type="ARBA" id="ARBA00022617"/>
    </source>
</evidence>
<evidence type="ECO:0000256" key="3">
    <source>
        <dbReference type="ARBA" id="ARBA00022723"/>
    </source>
</evidence>
<keyword evidence="4 7" id="KW-0560">Oxidoreductase</keyword>
<keyword evidence="3 7" id="KW-0479">Metal-binding</keyword>
<keyword evidence="9" id="KW-1185">Reference proteome</keyword>
<gene>
    <name evidence="8" type="ORF">KJP28_16285</name>
</gene>
<keyword evidence="5 7" id="KW-0408">Iron</keyword>
<dbReference type="InterPro" id="IPR017972">
    <property type="entry name" value="Cyt_P450_CS"/>
</dbReference>
<dbReference type="InterPro" id="IPR001128">
    <property type="entry name" value="Cyt_P450"/>
</dbReference>
<dbReference type="InterPro" id="IPR050196">
    <property type="entry name" value="Cytochrome_P450_Monoox"/>
</dbReference>
<evidence type="ECO:0000313" key="8">
    <source>
        <dbReference type="EMBL" id="MBV7380485.1"/>
    </source>
</evidence>
<accession>A0ABS6T5I3</accession>
<evidence type="ECO:0000256" key="7">
    <source>
        <dbReference type="RuleBase" id="RU000461"/>
    </source>
</evidence>
<comment type="similarity">
    <text evidence="1 7">Belongs to the cytochrome P450 family.</text>
</comment>
<evidence type="ECO:0000313" key="9">
    <source>
        <dbReference type="Proteomes" id="UP000756530"/>
    </source>
</evidence>
<proteinExistence type="inferred from homology"/>
<dbReference type="PANTHER" id="PTHR24291">
    <property type="entry name" value="CYTOCHROME P450 FAMILY 4"/>
    <property type="match status" value="1"/>
</dbReference>
<dbReference type="PANTHER" id="PTHR24291:SF50">
    <property type="entry name" value="BIFUNCTIONAL ALBAFLAVENONE MONOOXYGENASE_TERPENE SYNTHASE"/>
    <property type="match status" value="1"/>
</dbReference>